<organism evidence="2 3">
    <name type="scientific">Mytilus edulis</name>
    <name type="common">Blue mussel</name>
    <dbReference type="NCBI Taxonomy" id="6550"/>
    <lineage>
        <taxon>Eukaryota</taxon>
        <taxon>Metazoa</taxon>
        <taxon>Spiralia</taxon>
        <taxon>Lophotrochozoa</taxon>
        <taxon>Mollusca</taxon>
        <taxon>Bivalvia</taxon>
        <taxon>Autobranchia</taxon>
        <taxon>Pteriomorphia</taxon>
        <taxon>Mytilida</taxon>
        <taxon>Mytiloidea</taxon>
        <taxon>Mytilidae</taxon>
        <taxon>Mytilinae</taxon>
        <taxon>Mytilus</taxon>
    </lineage>
</organism>
<proteinExistence type="predicted"/>
<sequence length="195" mass="21680">MEIARRKSDRVKGKKVMFTPCKTASNTATKNKKSSSNSSINEKTVDYELNKRKAVSKKLDAAERFFTADCVVGGFISDKSKVSSKGEEMPRSSLASADINPMARGSVVSGVTIIHKDNRLFSNNSTNDEDINKDNSRSDSSYSSVQMGSNILKEEIISLKLEITHKDKGIKQKDSQIYKLQTEVSTQKKELMLML</sequence>
<reference evidence="2" key="1">
    <citation type="submission" date="2021-03" db="EMBL/GenBank/DDBJ databases">
        <authorList>
            <person name="Bekaert M."/>
        </authorList>
    </citation>
    <scope>NUCLEOTIDE SEQUENCE</scope>
</reference>
<name>A0A8S3PY19_MYTED</name>
<keyword evidence="3" id="KW-1185">Reference proteome</keyword>
<dbReference type="EMBL" id="CAJPWZ010000282">
    <property type="protein sequence ID" value="CAG2188970.1"/>
    <property type="molecule type" value="Genomic_DNA"/>
</dbReference>
<evidence type="ECO:0000256" key="1">
    <source>
        <dbReference type="SAM" id="MobiDB-lite"/>
    </source>
</evidence>
<dbReference type="Proteomes" id="UP000683360">
    <property type="component" value="Unassembled WGS sequence"/>
</dbReference>
<dbReference type="AlphaFoldDB" id="A0A8S3PY19"/>
<protein>
    <submittedName>
        <fullName evidence="2">Uncharacterized protein</fullName>
    </submittedName>
</protein>
<evidence type="ECO:0000313" key="3">
    <source>
        <dbReference type="Proteomes" id="UP000683360"/>
    </source>
</evidence>
<evidence type="ECO:0000313" key="2">
    <source>
        <dbReference type="EMBL" id="CAG2188970.1"/>
    </source>
</evidence>
<accession>A0A8S3PY19</accession>
<feature type="region of interest" description="Disordered" evidence="1">
    <location>
        <begin position="122"/>
        <end position="144"/>
    </location>
</feature>
<comment type="caution">
    <text evidence="2">The sequence shown here is derived from an EMBL/GenBank/DDBJ whole genome shotgun (WGS) entry which is preliminary data.</text>
</comment>
<gene>
    <name evidence="2" type="ORF">MEDL_4370</name>
</gene>